<proteinExistence type="inferred from homology"/>
<protein>
    <submittedName>
        <fullName evidence="3">Superoxide dismutase</fullName>
    </submittedName>
</protein>
<feature type="domain" description="Superoxide dismutase copper/zinc binding" evidence="2">
    <location>
        <begin position="23"/>
        <end position="166"/>
    </location>
</feature>
<dbReference type="SUPFAM" id="SSF49329">
    <property type="entry name" value="Cu,Zn superoxide dismutase-like"/>
    <property type="match status" value="1"/>
</dbReference>
<dbReference type="InterPro" id="IPR036423">
    <property type="entry name" value="SOD-like_Cu/Zn_dom_sf"/>
</dbReference>
<dbReference type="AlphaFoldDB" id="A0A3S0ZTV6"/>
<dbReference type="Gene3D" id="2.60.40.200">
    <property type="entry name" value="Superoxide dismutase, copper/zinc binding domain"/>
    <property type="match status" value="1"/>
</dbReference>
<dbReference type="GO" id="GO:0005507">
    <property type="term" value="F:copper ion binding"/>
    <property type="evidence" value="ECO:0007669"/>
    <property type="project" value="InterPro"/>
</dbReference>
<dbReference type="Pfam" id="PF00080">
    <property type="entry name" value="Sod_Cu"/>
    <property type="match status" value="1"/>
</dbReference>
<evidence type="ECO:0000313" key="4">
    <source>
        <dbReference type="Proteomes" id="UP000268857"/>
    </source>
</evidence>
<dbReference type="Proteomes" id="UP000268857">
    <property type="component" value="Unassembled WGS sequence"/>
</dbReference>
<evidence type="ECO:0000256" key="1">
    <source>
        <dbReference type="ARBA" id="ARBA00010457"/>
    </source>
</evidence>
<keyword evidence="4" id="KW-1185">Reference proteome</keyword>
<dbReference type="PANTHER" id="PTHR10003">
    <property type="entry name" value="SUPEROXIDE DISMUTASE CU-ZN -RELATED"/>
    <property type="match status" value="1"/>
</dbReference>
<evidence type="ECO:0000259" key="2">
    <source>
        <dbReference type="Pfam" id="PF00080"/>
    </source>
</evidence>
<dbReference type="InterPro" id="IPR024134">
    <property type="entry name" value="SOD_Cu/Zn_/chaperone"/>
</dbReference>
<reference evidence="3 4" key="1">
    <citation type="journal article" date="2019" name="Genome Biol. Evol.">
        <title>Day and night: Metabolic profiles and evolutionary relationships of six axenic non-marine cyanobacteria.</title>
        <authorList>
            <person name="Will S.E."/>
            <person name="Henke P."/>
            <person name="Boedeker C."/>
            <person name="Huang S."/>
            <person name="Brinkmann H."/>
            <person name="Rohde M."/>
            <person name="Jarek M."/>
            <person name="Friedl T."/>
            <person name="Seufert S."/>
            <person name="Schumacher M."/>
            <person name="Overmann J."/>
            <person name="Neumann-Schaal M."/>
            <person name="Petersen J."/>
        </authorList>
    </citation>
    <scope>NUCLEOTIDE SEQUENCE [LARGE SCALE GENOMIC DNA]</scope>
    <source>
        <strain evidence="3 4">PCC 6912</strain>
    </source>
</reference>
<comment type="similarity">
    <text evidence="1">Belongs to the Cu-Zn superoxide dismutase family.</text>
</comment>
<name>A0A3S0ZTV6_CHLFR</name>
<sequence length="170" mass="17640">MGQPSMSQSALRAQVQITGDDITGTLNLSQRQDGVVRIWGQVQGNPTKLTPGLHGFHIHSVGVCDPNADPAYSSAGGHFDPGPFGNELPVQENHPYHMGDLPNLEVDAAGVATYSTQTSRVTLSEGPLTLFDGDGSAVIIHLLKDQQKAGGTAAEAGGARIACGVVTLSQ</sequence>
<accession>A0A3S0ZTV6</accession>
<dbReference type="InterPro" id="IPR001424">
    <property type="entry name" value="SOD_Cu_Zn_dom"/>
</dbReference>
<gene>
    <name evidence="3" type="ORF">PCC6912_23340</name>
</gene>
<evidence type="ECO:0000313" key="3">
    <source>
        <dbReference type="EMBL" id="RUR83501.1"/>
    </source>
</evidence>
<organism evidence="3 4">
    <name type="scientific">Chlorogloeopsis fritschii PCC 6912</name>
    <dbReference type="NCBI Taxonomy" id="211165"/>
    <lineage>
        <taxon>Bacteria</taxon>
        <taxon>Bacillati</taxon>
        <taxon>Cyanobacteriota</taxon>
        <taxon>Cyanophyceae</taxon>
        <taxon>Nostocales</taxon>
        <taxon>Chlorogloeopsidaceae</taxon>
        <taxon>Chlorogloeopsis</taxon>
    </lineage>
</organism>
<comment type="caution">
    <text evidence="3">The sequence shown here is derived from an EMBL/GenBank/DDBJ whole genome shotgun (WGS) entry which is preliminary data.</text>
</comment>
<dbReference type="EMBL" id="RSCJ01000007">
    <property type="protein sequence ID" value="RUR83501.1"/>
    <property type="molecule type" value="Genomic_DNA"/>
</dbReference>
<dbReference type="GO" id="GO:0006801">
    <property type="term" value="P:superoxide metabolic process"/>
    <property type="evidence" value="ECO:0007669"/>
    <property type="project" value="InterPro"/>
</dbReference>
<dbReference type="STRING" id="211165.GCA_000317285_04879"/>